<reference evidence="2" key="1">
    <citation type="submission" date="2020-06" db="EMBL/GenBank/DDBJ databases">
        <title>WGS assembly of Ceratodon purpureus strain R40.</title>
        <authorList>
            <person name="Carey S.B."/>
            <person name="Jenkins J."/>
            <person name="Shu S."/>
            <person name="Lovell J.T."/>
            <person name="Sreedasyam A."/>
            <person name="Maumus F."/>
            <person name="Tiley G.P."/>
            <person name="Fernandez-Pozo N."/>
            <person name="Barry K."/>
            <person name="Chen C."/>
            <person name="Wang M."/>
            <person name="Lipzen A."/>
            <person name="Daum C."/>
            <person name="Saski C.A."/>
            <person name="Payton A.C."/>
            <person name="Mcbreen J.C."/>
            <person name="Conrad R.E."/>
            <person name="Kollar L.M."/>
            <person name="Olsson S."/>
            <person name="Huttunen S."/>
            <person name="Landis J.B."/>
            <person name="Wickett N.J."/>
            <person name="Johnson M.G."/>
            <person name="Rensing S.A."/>
            <person name="Grimwood J."/>
            <person name="Schmutz J."/>
            <person name="Mcdaniel S.F."/>
        </authorList>
    </citation>
    <scope>NUCLEOTIDE SEQUENCE</scope>
    <source>
        <strain evidence="2">R40</strain>
    </source>
</reference>
<keyword evidence="1" id="KW-0732">Signal</keyword>
<evidence type="ECO:0000313" key="2">
    <source>
        <dbReference type="EMBL" id="KAG0591127.1"/>
    </source>
</evidence>
<feature type="chain" id="PRO_5035745091" evidence="1">
    <location>
        <begin position="23"/>
        <end position="168"/>
    </location>
</feature>
<dbReference type="InterPro" id="IPR036758">
    <property type="entry name" value="At5g01610-like"/>
</dbReference>
<organism evidence="2 3">
    <name type="scientific">Ceratodon purpureus</name>
    <name type="common">Fire moss</name>
    <name type="synonym">Dicranum purpureum</name>
    <dbReference type="NCBI Taxonomy" id="3225"/>
    <lineage>
        <taxon>Eukaryota</taxon>
        <taxon>Viridiplantae</taxon>
        <taxon>Streptophyta</taxon>
        <taxon>Embryophyta</taxon>
        <taxon>Bryophyta</taxon>
        <taxon>Bryophytina</taxon>
        <taxon>Bryopsida</taxon>
        <taxon>Dicranidae</taxon>
        <taxon>Pseudoditrichales</taxon>
        <taxon>Ditrichaceae</taxon>
        <taxon>Ceratodon</taxon>
    </lineage>
</organism>
<dbReference type="Proteomes" id="UP000822688">
    <property type="component" value="Chromosome 1"/>
</dbReference>
<dbReference type="Pfam" id="PF04398">
    <property type="entry name" value="DUF538"/>
    <property type="match status" value="1"/>
</dbReference>
<name>A0A8T0J698_CERPU</name>
<evidence type="ECO:0000313" key="3">
    <source>
        <dbReference type="Proteomes" id="UP000822688"/>
    </source>
</evidence>
<accession>A0A8T0J698</accession>
<dbReference type="InterPro" id="IPR007493">
    <property type="entry name" value="DUF538"/>
</dbReference>
<dbReference type="Gene3D" id="2.30.240.10">
    <property type="entry name" value="At5g01610-like"/>
    <property type="match status" value="1"/>
</dbReference>
<dbReference type="AlphaFoldDB" id="A0A8T0J698"/>
<protein>
    <submittedName>
        <fullName evidence="2">Uncharacterized protein</fullName>
    </submittedName>
</protein>
<dbReference type="PANTHER" id="PTHR31676">
    <property type="entry name" value="T31J12.3 PROTEIN-RELATED"/>
    <property type="match status" value="1"/>
</dbReference>
<gene>
    <name evidence="2" type="ORF">KC19_1G151900</name>
</gene>
<keyword evidence="3" id="KW-1185">Reference proteome</keyword>
<dbReference type="EMBL" id="CM026421">
    <property type="protein sequence ID" value="KAG0591127.1"/>
    <property type="molecule type" value="Genomic_DNA"/>
</dbReference>
<comment type="caution">
    <text evidence="2">The sequence shown here is derived from an EMBL/GenBank/DDBJ whole genome shotgun (WGS) entry which is preliminary data.</text>
</comment>
<sequence>MLRLAMKLYTVLLAVLVATAAADSVTDELEKNGLPVGLLPNSVKSYSISKDGVFTLSLDGPCYAKIDDQLAYYSQNITGKLKYGAISNLDGIETKQLFVWLPVTGIYVDVPATPYIYFEVGVLTKRLSLAVFETPIKCNGHHTETLPGVHIPSWVANVGGSRPRKALE</sequence>
<dbReference type="OrthoDB" id="755906at2759"/>
<dbReference type="SUPFAM" id="SSF141562">
    <property type="entry name" value="At5g01610-like"/>
    <property type="match status" value="1"/>
</dbReference>
<evidence type="ECO:0000256" key="1">
    <source>
        <dbReference type="SAM" id="SignalP"/>
    </source>
</evidence>
<proteinExistence type="predicted"/>
<feature type="signal peptide" evidence="1">
    <location>
        <begin position="1"/>
        <end position="22"/>
    </location>
</feature>
<dbReference type="PANTHER" id="PTHR31676:SF110">
    <property type="entry name" value="TRANSMEMBRANE PROTEIN"/>
    <property type="match status" value="1"/>
</dbReference>